<feature type="region of interest" description="Disordered" evidence="1">
    <location>
        <begin position="425"/>
        <end position="446"/>
    </location>
</feature>
<dbReference type="PROSITE" id="PS51194">
    <property type="entry name" value="HELICASE_CTER"/>
    <property type="match status" value="1"/>
</dbReference>
<organism evidence="3">
    <name type="scientific">Pseudo-nitzschia australis</name>
    <dbReference type="NCBI Taxonomy" id="44445"/>
    <lineage>
        <taxon>Eukaryota</taxon>
        <taxon>Sar</taxon>
        <taxon>Stramenopiles</taxon>
        <taxon>Ochrophyta</taxon>
        <taxon>Bacillariophyta</taxon>
        <taxon>Bacillariophyceae</taxon>
        <taxon>Bacillariophycidae</taxon>
        <taxon>Bacillariales</taxon>
        <taxon>Bacillariaceae</taxon>
        <taxon>Pseudo-nitzschia</taxon>
    </lineage>
</organism>
<feature type="domain" description="Helicase C-terminal" evidence="2">
    <location>
        <begin position="100"/>
        <end position="278"/>
    </location>
</feature>
<feature type="region of interest" description="Disordered" evidence="1">
    <location>
        <begin position="713"/>
        <end position="732"/>
    </location>
</feature>
<name>A0A7S4AGT8_9STRA</name>
<dbReference type="Pfam" id="PF03457">
    <property type="entry name" value="HA"/>
    <property type="match status" value="6"/>
</dbReference>
<dbReference type="InterPro" id="IPR005114">
    <property type="entry name" value="Helicase_assoc"/>
</dbReference>
<protein>
    <recommendedName>
        <fullName evidence="2">Helicase C-terminal domain-containing protein</fullName>
    </recommendedName>
</protein>
<dbReference type="Gene3D" id="6.10.140.530">
    <property type="match status" value="6"/>
</dbReference>
<dbReference type="Pfam" id="PF00271">
    <property type="entry name" value="Helicase_C"/>
    <property type="match status" value="1"/>
</dbReference>
<sequence length="753" mass="85779">MQRRKRTRGIVTTAAAIAAITVCCRAVPHQSDGMRWNAVLVLPMPVPRQNVQWTFGAPTIGTSVDVGTFANNAVFNLPVHFHNHNSNNARTKKDYYLPLAIQSAFWKLNVSHVVTFHLTNQWAKDFLSLAEQFFARNDDNNTNDFNVDLFHMDHKTPPARRREILRQARESSRSIITNCKLLSMGVDEAWLDLVVIADPVRSTIDGRQMIGRVGRKAPGKKRGYVVVPVPVGNNNGNGNGINGRAYQRFVTTFAHMVHLDEALRQDVLVVVEKSAELGRPLLESEYPPQVLEAFNLPASIPVEWKHQLMDGAIVAYNNDDDNDDSSRVWDRMFELLARYKKEQKGGANTNYCSVPQNYRDKGGEPLGAWLNTQRLNKRRGLLDPRREDRLTKLGVAWDPNAQQWEDAYGLLVQYKERFGDCNVPRNYQHQQKDGGNDTNSNNNNLGHWLTRQRLSKKKGTLDPALENRLTELGVVWDLLGRQWGSMHALLLRYKEREGDCNVPFVHQEGGEQLGMWLNTQRHNKKNGDLDTDRIEQLESAGIVWDVLGRQWEGMHALLCAYQKRTGNCNVPLAHREDGKNLGSWLTKQRRDKKTGALGAKKEDALEALGVVWNPTAQQWNSTYELLVQFKEREGHCNVPQGHRENGENLGMWLVNQRTNKRTGKLDAGLEKALADLGVVWDLTAQQWSGMYTLLVRYKERNGDCNVPRGHREEGKNLGNWANTQRTSEKNGKLSKERIQRLEDLGFLWNTTNR</sequence>
<dbReference type="Gene3D" id="3.40.50.300">
    <property type="entry name" value="P-loop containing nucleotide triphosphate hydrolases"/>
    <property type="match status" value="1"/>
</dbReference>
<reference evidence="3" key="1">
    <citation type="submission" date="2021-01" db="EMBL/GenBank/DDBJ databases">
        <authorList>
            <person name="Corre E."/>
            <person name="Pelletier E."/>
            <person name="Niang G."/>
            <person name="Scheremetjew M."/>
            <person name="Finn R."/>
            <person name="Kale V."/>
            <person name="Holt S."/>
            <person name="Cochrane G."/>
            <person name="Meng A."/>
            <person name="Brown T."/>
            <person name="Cohen L."/>
        </authorList>
    </citation>
    <scope>NUCLEOTIDE SEQUENCE</scope>
    <source>
        <strain evidence="3">10249 10 AB</strain>
    </source>
</reference>
<dbReference type="InterPro" id="IPR027417">
    <property type="entry name" value="P-loop_NTPase"/>
</dbReference>
<evidence type="ECO:0000259" key="2">
    <source>
        <dbReference type="PROSITE" id="PS51194"/>
    </source>
</evidence>
<proteinExistence type="predicted"/>
<dbReference type="InterPro" id="IPR001650">
    <property type="entry name" value="Helicase_C-like"/>
</dbReference>
<dbReference type="PANTHER" id="PTHR33418:SF1">
    <property type="entry name" value="HELICASE-ASSOCIATED DOMAIN-CONTAINING PROTEIN"/>
    <property type="match status" value="1"/>
</dbReference>
<dbReference type="AlphaFoldDB" id="A0A7S4AGT8"/>
<dbReference type="CDD" id="cd18785">
    <property type="entry name" value="SF2_C"/>
    <property type="match status" value="1"/>
</dbReference>
<accession>A0A7S4AGT8</accession>
<evidence type="ECO:0000256" key="1">
    <source>
        <dbReference type="SAM" id="MobiDB-lite"/>
    </source>
</evidence>
<gene>
    <name evidence="3" type="ORF">PAUS00366_LOCUS7971</name>
</gene>
<dbReference type="SUPFAM" id="SSF52540">
    <property type="entry name" value="P-loop containing nucleoside triphosphate hydrolases"/>
    <property type="match status" value="1"/>
</dbReference>
<dbReference type="PANTHER" id="PTHR33418">
    <property type="entry name" value="HELICASE-ASSOCIATED"/>
    <property type="match status" value="1"/>
</dbReference>
<evidence type="ECO:0000313" key="3">
    <source>
        <dbReference type="EMBL" id="CAE0715219.1"/>
    </source>
</evidence>
<dbReference type="EMBL" id="HBIX01010533">
    <property type="protein sequence ID" value="CAE0715219.1"/>
    <property type="molecule type" value="Transcribed_RNA"/>
</dbReference>